<sequence>MKSILKLSFLFSFLALQAQAQNKIQVKLADDLKGPYNGRLMVYIQADTSKPFGQAQEDAPAFAITVKDWKAGKIQTLDQKSFSYLKPLDSLKQTYYKMVAILDTNTKERGNNAPGNLYTRKEVVALLDGGATAAPILTLSNVFPERKFNQSDLVKEVVFKSTLLTKFRGEPVFIKAGVVLPPSYQNNPSKKYPVVYIIPGWGGTHHNAYNKGQQQTYGIGKGEEKIYVFLNPETQTPYGLHAFVDSRVNGPWGTALVTELIPHLESQFNMSKLPEHRLITGQSSGGYGVIWLALHFPDKFGGCWATSPDPIDFSNFTGVDIYKDDNYFYDAQKKEREIFIINGKATSTLKKMAEKEQLEGDGGQGQSFEAEFGVPDKNGRPQELFNPLTGKINKAIANSWKPYDLALYVQHNWPKIKKEASNKIRIYAGENDNFLLQKSVIAFQEKIKTVGAQIYVEIVKGADHFNTRLMVGEQIQKEMDDTVNNKKRHE</sequence>
<reference evidence="2" key="1">
    <citation type="submission" date="2022-03" db="EMBL/GenBank/DDBJ databases">
        <authorList>
            <person name="Woo C.Y."/>
        </authorList>
    </citation>
    <scope>NUCLEOTIDE SEQUENCE</scope>
    <source>
        <strain evidence="2">CYS-01</strain>
    </source>
</reference>
<dbReference type="SUPFAM" id="SSF53474">
    <property type="entry name" value="alpha/beta-Hydrolases"/>
    <property type="match status" value="1"/>
</dbReference>
<evidence type="ECO:0000313" key="2">
    <source>
        <dbReference type="EMBL" id="MCJ0743588.1"/>
    </source>
</evidence>
<dbReference type="PANTHER" id="PTHR48098">
    <property type="entry name" value="ENTEROCHELIN ESTERASE-RELATED"/>
    <property type="match status" value="1"/>
</dbReference>
<evidence type="ECO:0000256" key="1">
    <source>
        <dbReference type="SAM" id="SignalP"/>
    </source>
</evidence>
<dbReference type="InterPro" id="IPR000801">
    <property type="entry name" value="Esterase-like"/>
</dbReference>
<keyword evidence="3" id="KW-1185">Reference proteome</keyword>
<dbReference type="Proteomes" id="UP001165460">
    <property type="component" value="Unassembled WGS sequence"/>
</dbReference>
<dbReference type="InterPro" id="IPR050583">
    <property type="entry name" value="Mycobacterial_A85_antigen"/>
</dbReference>
<gene>
    <name evidence="2" type="ORF">MMF97_12765</name>
</gene>
<dbReference type="EMBL" id="JALGBH010000002">
    <property type="protein sequence ID" value="MCJ0743588.1"/>
    <property type="molecule type" value="Genomic_DNA"/>
</dbReference>
<comment type="caution">
    <text evidence="2">The sequence shown here is derived from an EMBL/GenBank/DDBJ whole genome shotgun (WGS) entry which is preliminary data.</text>
</comment>
<proteinExistence type="predicted"/>
<dbReference type="Pfam" id="PF00756">
    <property type="entry name" value="Esterase"/>
    <property type="match status" value="1"/>
</dbReference>
<name>A0ABS9ZZ53_9SPHI</name>
<accession>A0ABS9ZZ53</accession>
<evidence type="ECO:0000313" key="3">
    <source>
        <dbReference type="Proteomes" id="UP001165460"/>
    </source>
</evidence>
<keyword evidence="1" id="KW-0732">Signal</keyword>
<dbReference type="Gene3D" id="3.40.50.1820">
    <property type="entry name" value="alpha/beta hydrolase"/>
    <property type="match status" value="1"/>
</dbReference>
<dbReference type="RefSeq" id="WP_243362817.1">
    <property type="nucleotide sequence ID" value="NZ_JALGBH010000002.1"/>
</dbReference>
<dbReference type="InterPro" id="IPR029058">
    <property type="entry name" value="AB_hydrolase_fold"/>
</dbReference>
<protein>
    <submittedName>
        <fullName evidence="2">Esterase family protein</fullName>
    </submittedName>
</protein>
<feature type="chain" id="PRO_5045995054" evidence="1">
    <location>
        <begin position="21"/>
        <end position="490"/>
    </location>
</feature>
<organism evidence="2 3">
    <name type="scientific">Pedobacter montanisoli</name>
    <dbReference type="NCBI Taxonomy" id="2923277"/>
    <lineage>
        <taxon>Bacteria</taxon>
        <taxon>Pseudomonadati</taxon>
        <taxon>Bacteroidota</taxon>
        <taxon>Sphingobacteriia</taxon>
        <taxon>Sphingobacteriales</taxon>
        <taxon>Sphingobacteriaceae</taxon>
        <taxon>Pedobacter</taxon>
    </lineage>
</organism>
<feature type="signal peptide" evidence="1">
    <location>
        <begin position="1"/>
        <end position="20"/>
    </location>
</feature>
<dbReference type="PANTHER" id="PTHR48098:SF3">
    <property type="entry name" value="IRON(III) ENTEROBACTIN ESTERASE"/>
    <property type="match status" value="1"/>
</dbReference>